<dbReference type="AlphaFoldDB" id="A0A8J5THI5"/>
<keyword evidence="2" id="KW-1185">Reference proteome</keyword>
<dbReference type="Proteomes" id="UP000747542">
    <property type="component" value="Unassembled WGS sequence"/>
</dbReference>
<sequence>MCYGAQHIQSDSKFLGLDVGLWTWGAGETREKFTGENYGSVLKKNFAHGANHCIASSHPITLVQNRSPIHMKNVVMDWIIQHLEVEVLD</sequence>
<evidence type="ECO:0000313" key="2">
    <source>
        <dbReference type="Proteomes" id="UP000747542"/>
    </source>
</evidence>
<accession>A0A8J5THI5</accession>
<proteinExistence type="predicted"/>
<dbReference type="EMBL" id="JAHLQT010006108">
    <property type="protein sequence ID" value="KAG7175349.1"/>
    <property type="molecule type" value="Genomic_DNA"/>
</dbReference>
<comment type="caution">
    <text evidence="1">The sequence shown here is derived from an EMBL/GenBank/DDBJ whole genome shotgun (WGS) entry which is preliminary data.</text>
</comment>
<reference evidence="1" key="1">
    <citation type="journal article" date="2021" name="Sci. Adv.">
        <title>The American lobster genome reveals insights on longevity, neural, and immune adaptations.</title>
        <authorList>
            <person name="Polinski J.M."/>
            <person name="Zimin A.V."/>
            <person name="Clark K.F."/>
            <person name="Kohn A.B."/>
            <person name="Sadowski N."/>
            <person name="Timp W."/>
            <person name="Ptitsyn A."/>
            <person name="Khanna P."/>
            <person name="Romanova D.Y."/>
            <person name="Williams P."/>
            <person name="Greenwood S.J."/>
            <person name="Moroz L.L."/>
            <person name="Walt D.R."/>
            <person name="Bodnar A.G."/>
        </authorList>
    </citation>
    <scope>NUCLEOTIDE SEQUENCE</scope>
    <source>
        <strain evidence="1">GMGI-L3</strain>
    </source>
</reference>
<evidence type="ECO:0000313" key="1">
    <source>
        <dbReference type="EMBL" id="KAG7175349.1"/>
    </source>
</evidence>
<gene>
    <name evidence="1" type="ORF">Hamer_G001411</name>
</gene>
<protein>
    <submittedName>
        <fullName evidence="1">Uncharacterized protein</fullName>
    </submittedName>
</protein>
<name>A0A8J5THI5_HOMAM</name>
<organism evidence="1 2">
    <name type="scientific">Homarus americanus</name>
    <name type="common">American lobster</name>
    <dbReference type="NCBI Taxonomy" id="6706"/>
    <lineage>
        <taxon>Eukaryota</taxon>
        <taxon>Metazoa</taxon>
        <taxon>Ecdysozoa</taxon>
        <taxon>Arthropoda</taxon>
        <taxon>Crustacea</taxon>
        <taxon>Multicrustacea</taxon>
        <taxon>Malacostraca</taxon>
        <taxon>Eumalacostraca</taxon>
        <taxon>Eucarida</taxon>
        <taxon>Decapoda</taxon>
        <taxon>Pleocyemata</taxon>
        <taxon>Astacidea</taxon>
        <taxon>Nephropoidea</taxon>
        <taxon>Nephropidae</taxon>
        <taxon>Homarus</taxon>
    </lineage>
</organism>